<dbReference type="Pfam" id="PF00059">
    <property type="entry name" value="Lectin_C"/>
    <property type="match status" value="1"/>
</dbReference>
<dbReference type="InterPro" id="IPR051663">
    <property type="entry name" value="CLec_Tetranectin-domain"/>
</dbReference>
<keyword evidence="6" id="KW-0472">Membrane</keyword>
<dbReference type="Proteomes" id="UP000694888">
    <property type="component" value="Unplaced"/>
</dbReference>
<keyword evidence="4" id="KW-0430">Lectin</keyword>
<dbReference type="PROSITE" id="PS00615">
    <property type="entry name" value="C_TYPE_LECTIN_1"/>
    <property type="match status" value="1"/>
</dbReference>
<evidence type="ECO:0000259" key="7">
    <source>
        <dbReference type="PROSITE" id="PS50041"/>
    </source>
</evidence>
<comment type="subcellular location">
    <subcellularLocation>
        <location evidence="1">Secreted</location>
    </subcellularLocation>
</comment>
<evidence type="ECO:0000256" key="6">
    <source>
        <dbReference type="SAM" id="Phobius"/>
    </source>
</evidence>
<dbReference type="InterPro" id="IPR016186">
    <property type="entry name" value="C-type_lectin-like/link_sf"/>
</dbReference>
<dbReference type="Gene3D" id="3.10.100.10">
    <property type="entry name" value="Mannose-Binding Protein A, subunit A"/>
    <property type="match status" value="1"/>
</dbReference>
<feature type="transmembrane region" description="Helical" evidence="6">
    <location>
        <begin position="23"/>
        <end position="44"/>
    </location>
</feature>
<sequence length="241" mass="27678">MGVRGDVPPQPQDGQSIHKYKKLYILTWICFIVTSLLVSSAAIVDIVQTVSSINQDQMSINIRGELSAVQEKFDNLEKKVSEVEDDATTPSKLKLCSHGSGCEQLTSRPEAMTHCYKVSDEKTTWADARKKCESLGGFLAEFHNHFTLEYVKRVVTSDTSRLWLGATDQGKEGIWTWVTSNRHLSVEDWDINQPNNLMYIEHCLEMDKRRRKSWNDIRCNSKLRYLCQRDGDNCQGWLEQE</sequence>
<dbReference type="PROSITE" id="PS50041">
    <property type="entry name" value="C_TYPE_LECTIN_2"/>
    <property type="match status" value="1"/>
</dbReference>
<feature type="domain" description="C-type lectin" evidence="7">
    <location>
        <begin position="111"/>
        <end position="228"/>
    </location>
</feature>
<accession>A0ABM0JSB8</accession>
<dbReference type="SMART" id="SM00034">
    <property type="entry name" value="CLECT"/>
    <property type="match status" value="1"/>
</dbReference>
<dbReference type="RefSeq" id="XP_005100399.1">
    <property type="nucleotide sequence ID" value="XM_005100342.1"/>
</dbReference>
<dbReference type="CDD" id="cd00037">
    <property type="entry name" value="CLECT"/>
    <property type="match status" value="1"/>
</dbReference>
<name>A0ABM0JSB8_APLCA</name>
<evidence type="ECO:0000256" key="4">
    <source>
        <dbReference type="ARBA" id="ARBA00022734"/>
    </source>
</evidence>
<evidence type="ECO:0000313" key="9">
    <source>
        <dbReference type="RefSeq" id="XP_005100399.1"/>
    </source>
</evidence>
<protein>
    <submittedName>
        <fullName evidence="9">C-type lectin lectoxin-Lio2-like</fullName>
    </submittedName>
</protein>
<keyword evidence="3" id="KW-0732">Signal</keyword>
<evidence type="ECO:0000256" key="3">
    <source>
        <dbReference type="ARBA" id="ARBA00022729"/>
    </source>
</evidence>
<dbReference type="GeneID" id="101847662"/>
<evidence type="ECO:0000313" key="8">
    <source>
        <dbReference type="Proteomes" id="UP000694888"/>
    </source>
</evidence>
<gene>
    <name evidence="9" type="primary">LOC101847662</name>
</gene>
<organism evidence="8 9">
    <name type="scientific">Aplysia californica</name>
    <name type="common">California sea hare</name>
    <dbReference type="NCBI Taxonomy" id="6500"/>
    <lineage>
        <taxon>Eukaryota</taxon>
        <taxon>Metazoa</taxon>
        <taxon>Spiralia</taxon>
        <taxon>Lophotrochozoa</taxon>
        <taxon>Mollusca</taxon>
        <taxon>Gastropoda</taxon>
        <taxon>Heterobranchia</taxon>
        <taxon>Euthyneura</taxon>
        <taxon>Tectipleura</taxon>
        <taxon>Aplysiida</taxon>
        <taxon>Aplysioidea</taxon>
        <taxon>Aplysiidae</taxon>
        <taxon>Aplysia</taxon>
    </lineage>
</organism>
<dbReference type="PANTHER" id="PTHR22799">
    <property type="entry name" value="TETRANECTIN-RELATED"/>
    <property type="match status" value="1"/>
</dbReference>
<keyword evidence="2" id="KW-0964">Secreted</keyword>
<proteinExistence type="predicted"/>
<evidence type="ECO:0000256" key="5">
    <source>
        <dbReference type="ARBA" id="ARBA00023157"/>
    </source>
</evidence>
<dbReference type="PANTHER" id="PTHR22799:SF1">
    <property type="entry name" value="C-TYPE LECTIN DOMAIN FAMILY 11 MEMBER A"/>
    <property type="match status" value="1"/>
</dbReference>
<dbReference type="InterPro" id="IPR001304">
    <property type="entry name" value="C-type_lectin-like"/>
</dbReference>
<evidence type="ECO:0000256" key="2">
    <source>
        <dbReference type="ARBA" id="ARBA00022525"/>
    </source>
</evidence>
<keyword evidence="6" id="KW-1133">Transmembrane helix</keyword>
<dbReference type="SUPFAM" id="SSF56436">
    <property type="entry name" value="C-type lectin-like"/>
    <property type="match status" value="1"/>
</dbReference>
<dbReference type="InterPro" id="IPR016187">
    <property type="entry name" value="CTDL_fold"/>
</dbReference>
<keyword evidence="5" id="KW-1015">Disulfide bond</keyword>
<keyword evidence="8" id="KW-1185">Reference proteome</keyword>
<dbReference type="InterPro" id="IPR018378">
    <property type="entry name" value="C-type_lectin_CS"/>
</dbReference>
<keyword evidence="6" id="KW-0812">Transmembrane</keyword>
<reference evidence="9" key="1">
    <citation type="submission" date="2025-08" db="UniProtKB">
        <authorList>
            <consortium name="RefSeq"/>
        </authorList>
    </citation>
    <scope>IDENTIFICATION</scope>
</reference>
<evidence type="ECO:0000256" key="1">
    <source>
        <dbReference type="ARBA" id="ARBA00004613"/>
    </source>
</evidence>